<accession>A0A9W8A7T3</accession>
<gene>
    <name evidence="8" type="ORF">H4219_000642</name>
</gene>
<feature type="domain" description="Cation/H+ exchanger transmembrane" evidence="7">
    <location>
        <begin position="9"/>
        <end position="405"/>
    </location>
</feature>
<feature type="transmembrane region" description="Helical" evidence="6">
    <location>
        <begin position="278"/>
        <end position="301"/>
    </location>
</feature>
<feature type="transmembrane region" description="Helical" evidence="6">
    <location>
        <begin position="313"/>
        <end position="335"/>
    </location>
</feature>
<dbReference type="EMBL" id="JANBPU010000005">
    <property type="protein sequence ID" value="KAJ1921326.1"/>
    <property type="molecule type" value="Genomic_DNA"/>
</dbReference>
<evidence type="ECO:0000256" key="5">
    <source>
        <dbReference type="SAM" id="MobiDB-lite"/>
    </source>
</evidence>
<name>A0A9W8A7T3_9FUNG</name>
<evidence type="ECO:0000259" key="7">
    <source>
        <dbReference type="Pfam" id="PF00999"/>
    </source>
</evidence>
<dbReference type="AlphaFoldDB" id="A0A9W8A7T3"/>
<dbReference type="InterPro" id="IPR006153">
    <property type="entry name" value="Cation/H_exchanger_TM"/>
</dbReference>
<dbReference type="PANTHER" id="PTHR31382:SF1">
    <property type="entry name" value="SODIUM ION_PROTON EXCHANGER (EUROFUNG)"/>
    <property type="match status" value="1"/>
</dbReference>
<keyword evidence="3 6" id="KW-1133">Transmembrane helix</keyword>
<feature type="region of interest" description="Disordered" evidence="5">
    <location>
        <begin position="447"/>
        <end position="495"/>
    </location>
</feature>
<dbReference type="Pfam" id="PF00999">
    <property type="entry name" value="Na_H_Exchanger"/>
    <property type="match status" value="1"/>
</dbReference>
<evidence type="ECO:0000256" key="2">
    <source>
        <dbReference type="ARBA" id="ARBA00022692"/>
    </source>
</evidence>
<dbReference type="InterPro" id="IPR004712">
    <property type="entry name" value="Na+/H+_antiporter_fungi"/>
</dbReference>
<evidence type="ECO:0000313" key="8">
    <source>
        <dbReference type="EMBL" id="KAJ1921326.1"/>
    </source>
</evidence>
<feature type="transmembrane region" description="Helical" evidence="6">
    <location>
        <begin position="227"/>
        <end position="257"/>
    </location>
</feature>
<evidence type="ECO:0000256" key="3">
    <source>
        <dbReference type="ARBA" id="ARBA00022989"/>
    </source>
</evidence>
<dbReference type="GO" id="GO:0036376">
    <property type="term" value="P:sodium ion export across plasma membrane"/>
    <property type="evidence" value="ECO:0007669"/>
    <property type="project" value="InterPro"/>
</dbReference>
<dbReference type="OrthoDB" id="2190219at2759"/>
<keyword evidence="4 6" id="KW-0472">Membrane</keyword>
<organism evidence="8 9">
    <name type="scientific">Mycoemilia scoparia</name>
    <dbReference type="NCBI Taxonomy" id="417184"/>
    <lineage>
        <taxon>Eukaryota</taxon>
        <taxon>Fungi</taxon>
        <taxon>Fungi incertae sedis</taxon>
        <taxon>Zoopagomycota</taxon>
        <taxon>Kickxellomycotina</taxon>
        <taxon>Kickxellomycetes</taxon>
        <taxon>Kickxellales</taxon>
        <taxon>Kickxellaceae</taxon>
        <taxon>Mycoemilia</taxon>
    </lineage>
</organism>
<protein>
    <recommendedName>
        <fullName evidence="7">Cation/H+ exchanger transmembrane domain-containing protein</fullName>
    </recommendedName>
</protein>
<feature type="compositionally biased region" description="Polar residues" evidence="5">
    <location>
        <begin position="447"/>
        <end position="470"/>
    </location>
</feature>
<feature type="transmembrane region" description="Helical" evidence="6">
    <location>
        <begin position="347"/>
        <end position="367"/>
    </location>
</feature>
<keyword evidence="2 6" id="KW-0812">Transmembrane</keyword>
<evidence type="ECO:0000256" key="1">
    <source>
        <dbReference type="ARBA" id="ARBA00004141"/>
    </source>
</evidence>
<dbReference type="GO" id="GO:0015385">
    <property type="term" value="F:sodium:proton antiporter activity"/>
    <property type="evidence" value="ECO:0007669"/>
    <property type="project" value="InterPro"/>
</dbReference>
<dbReference type="InterPro" id="IPR038770">
    <property type="entry name" value="Na+/solute_symporter_sf"/>
</dbReference>
<dbReference type="GO" id="GO:0120029">
    <property type="term" value="P:proton export across plasma membrane"/>
    <property type="evidence" value="ECO:0007669"/>
    <property type="project" value="InterPro"/>
</dbReference>
<keyword evidence="9" id="KW-1185">Reference proteome</keyword>
<feature type="transmembrane region" description="Helical" evidence="6">
    <location>
        <begin position="21"/>
        <end position="39"/>
    </location>
</feature>
<comment type="caution">
    <text evidence="8">The sequence shown here is derived from an EMBL/GenBank/DDBJ whole genome shotgun (WGS) entry which is preliminary data.</text>
</comment>
<dbReference type="GO" id="GO:0042391">
    <property type="term" value="P:regulation of membrane potential"/>
    <property type="evidence" value="ECO:0007669"/>
    <property type="project" value="InterPro"/>
</dbReference>
<evidence type="ECO:0000256" key="6">
    <source>
        <dbReference type="SAM" id="Phobius"/>
    </source>
</evidence>
<feature type="transmembrane region" description="Helical" evidence="6">
    <location>
        <begin position="186"/>
        <end position="207"/>
    </location>
</feature>
<dbReference type="Gene3D" id="1.20.1530.20">
    <property type="match status" value="1"/>
</dbReference>
<feature type="transmembrane region" description="Helical" evidence="6">
    <location>
        <begin position="59"/>
        <end position="75"/>
    </location>
</feature>
<evidence type="ECO:0000256" key="4">
    <source>
        <dbReference type="ARBA" id="ARBA00023136"/>
    </source>
</evidence>
<feature type="transmembrane region" description="Helical" evidence="6">
    <location>
        <begin position="87"/>
        <end position="110"/>
    </location>
</feature>
<evidence type="ECO:0000313" key="9">
    <source>
        <dbReference type="Proteomes" id="UP001150538"/>
    </source>
</evidence>
<reference evidence="8" key="1">
    <citation type="submission" date="2022-07" db="EMBL/GenBank/DDBJ databases">
        <title>Phylogenomic reconstructions and comparative analyses of Kickxellomycotina fungi.</title>
        <authorList>
            <person name="Reynolds N.K."/>
            <person name="Stajich J.E."/>
            <person name="Barry K."/>
            <person name="Grigoriev I.V."/>
            <person name="Crous P."/>
            <person name="Smith M.E."/>
        </authorList>
    </citation>
    <scope>NUCLEOTIDE SEQUENCE</scope>
    <source>
        <strain evidence="8">NBRC 100468</strain>
    </source>
</reference>
<feature type="compositionally biased region" description="Basic and acidic residues" evidence="5">
    <location>
        <begin position="481"/>
        <end position="492"/>
    </location>
</feature>
<dbReference type="GO" id="GO:0005886">
    <property type="term" value="C:plasma membrane"/>
    <property type="evidence" value="ECO:0007669"/>
    <property type="project" value="InterPro"/>
</dbReference>
<dbReference type="Proteomes" id="UP001150538">
    <property type="component" value="Unassembled WGS sequence"/>
</dbReference>
<dbReference type="PANTHER" id="PTHR31382">
    <property type="entry name" value="NA(+)/H(+) ANTIPORTER"/>
    <property type="match status" value="1"/>
</dbReference>
<sequence length="511" mass="57078">MALGAYALIFGLFSMVIKERLYLSEALVALAYGVIIGPSVLDLIDPADWTDTPRFTLEYSRFIIGIQVMAAGVTLPKKYIVRELKSLMMLLGPVMIWGWLLSGIILVLIFRISILEALLITSCIAPTDPVLANSVIQGKFAEKHVPKHVRDLISCESGANDGLGYPFLYFALYLLRYQFGEAISRWALVTLLWQIGMSIVIGLFVGWGARHLLRYSTDRGWIDKESFISFTIALTFFILGGVAMIGSDDILACFIAGNSLTWDDWFREQTLEAHFQEILDMLFNLSFFVYFGTIIPWRSYIDNPYPLITPARLITSSLMILVFKRLPAVLAISPLTPSLKTFRESVFTGWFGPSGVGSMFYCMVIYYEIHEAGPQDIVSKEVIFIIVTSTVVTSVIVHGITIPMLYLGQTIKKTRIQVPGVVNRALTPTAEFLESVLNKPYRRSQNGKAASVCTEPSSSHRPLLSSNADGSRNGFRALSKRPGDRNQPEQRHIQISSSYSEYTNLNIGSSR</sequence>
<proteinExistence type="predicted"/>
<feature type="transmembrane region" description="Helical" evidence="6">
    <location>
        <begin position="382"/>
        <end position="407"/>
    </location>
</feature>
<comment type="subcellular location">
    <subcellularLocation>
        <location evidence="1">Membrane</location>
        <topology evidence="1">Multi-pass membrane protein</topology>
    </subcellularLocation>
</comment>